<reference evidence="3 4" key="1">
    <citation type="submission" date="2019-04" db="EMBL/GenBank/DDBJ databases">
        <title>Comparative genomics and transcriptomics to analyze fruiting body development in filamentous ascomycetes.</title>
        <authorList>
            <consortium name="DOE Joint Genome Institute"/>
            <person name="Lutkenhaus R."/>
            <person name="Traeger S."/>
            <person name="Breuer J."/>
            <person name="Kuo A."/>
            <person name="Lipzen A."/>
            <person name="Pangilinan J."/>
            <person name="Dilworth D."/>
            <person name="Sandor L."/>
            <person name="Poggeler S."/>
            <person name="Barry K."/>
            <person name="Grigoriev I.V."/>
            <person name="Nowrousian M."/>
        </authorList>
    </citation>
    <scope>NUCLEOTIDE SEQUENCE [LARGE SCALE GENOMIC DNA]</scope>
    <source>
        <strain evidence="3 4">CBS 389.68</strain>
    </source>
</reference>
<keyword evidence="4" id="KW-1185">Reference proteome</keyword>
<feature type="compositionally biased region" description="Basic and acidic residues" evidence="1">
    <location>
        <begin position="67"/>
        <end position="82"/>
    </location>
</feature>
<feature type="compositionally biased region" description="Polar residues" evidence="1">
    <location>
        <begin position="23"/>
        <end position="32"/>
    </location>
</feature>
<accession>A0A4S2N607</accession>
<proteinExistence type="predicted"/>
<feature type="compositionally biased region" description="Acidic residues" evidence="1">
    <location>
        <begin position="284"/>
        <end position="294"/>
    </location>
</feature>
<feature type="region of interest" description="Disordered" evidence="1">
    <location>
        <begin position="58"/>
        <end position="160"/>
    </location>
</feature>
<dbReference type="InParanoid" id="A0A4S2N607"/>
<feature type="compositionally biased region" description="Basic and acidic residues" evidence="1">
    <location>
        <begin position="114"/>
        <end position="136"/>
    </location>
</feature>
<gene>
    <name evidence="3" type="ORF">EX30DRAFT_367678</name>
</gene>
<dbReference type="EMBL" id="ML220112">
    <property type="protein sequence ID" value="TGZ84514.1"/>
    <property type="molecule type" value="Genomic_DNA"/>
</dbReference>
<organism evidence="3 4">
    <name type="scientific">Ascodesmis nigricans</name>
    <dbReference type="NCBI Taxonomy" id="341454"/>
    <lineage>
        <taxon>Eukaryota</taxon>
        <taxon>Fungi</taxon>
        <taxon>Dikarya</taxon>
        <taxon>Ascomycota</taxon>
        <taxon>Pezizomycotina</taxon>
        <taxon>Pezizomycetes</taxon>
        <taxon>Pezizales</taxon>
        <taxon>Ascodesmidaceae</taxon>
        <taxon>Ascodesmis</taxon>
    </lineage>
</organism>
<evidence type="ECO:0000313" key="4">
    <source>
        <dbReference type="Proteomes" id="UP000298138"/>
    </source>
</evidence>
<feature type="region of interest" description="Disordered" evidence="1">
    <location>
        <begin position="180"/>
        <end position="361"/>
    </location>
</feature>
<evidence type="ECO:0000256" key="2">
    <source>
        <dbReference type="SAM" id="Phobius"/>
    </source>
</evidence>
<feature type="transmembrane region" description="Helical" evidence="2">
    <location>
        <begin position="421"/>
        <end position="441"/>
    </location>
</feature>
<feature type="compositionally biased region" description="Acidic residues" evidence="1">
    <location>
        <begin position="143"/>
        <end position="157"/>
    </location>
</feature>
<protein>
    <submittedName>
        <fullName evidence="3">Uncharacterized protein</fullName>
    </submittedName>
</protein>
<keyword evidence="2" id="KW-0812">Transmembrane</keyword>
<feature type="region of interest" description="Disordered" evidence="1">
    <location>
        <begin position="14"/>
        <end position="35"/>
    </location>
</feature>
<name>A0A4S2N607_9PEZI</name>
<evidence type="ECO:0000256" key="1">
    <source>
        <dbReference type="SAM" id="MobiDB-lite"/>
    </source>
</evidence>
<feature type="compositionally biased region" description="Polar residues" evidence="1">
    <location>
        <begin position="242"/>
        <end position="269"/>
    </location>
</feature>
<feature type="compositionally biased region" description="Low complexity" evidence="1">
    <location>
        <begin position="316"/>
        <end position="330"/>
    </location>
</feature>
<sequence length="447" mass="49960">MEAHHRALLHSHLLALSSPPTPSCDSNHTSPTAYRADNDSYIKLLRELRKTVDQILELSPPCSPHAPTDKKSGVGHHGERRCAKTARTASTPASSVRGLSPPPSSPEPEPIEVEDVKIEGSRRMGSEGWVERDGKRKQSTVDGCEEGMEDDEDEPPVDPERRFQRLSEILANLQAQAEAAVNARESDSEDEGVYAEFEGGYDSEYCDEEYEGYCDEGDEQWERARELDSQGLDGGGDEGRQQWENPNENHPTQYSPDSEQGQNWNSHPISSRPETRLEMRTDDAPLDSEADEPEGDRIPNPQHLNTNPPLSPRFPPRTSSRPSTSCSTSSKLRLQDPRQRPLTPPSSSTTGLRRLRKSNKRLSRIPLREQEDQTLMEKKVNEVGITGTMEVLPVSGDDEIERLLVELLRTGETEVLMFRVVWMWMGSLGAVWLVVGWMLGWGCKCGG</sequence>
<keyword evidence="2" id="KW-0472">Membrane</keyword>
<feature type="compositionally biased region" description="Basic and acidic residues" evidence="1">
    <location>
        <begin position="273"/>
        <end position="283"/>
    </location>
</feature>
<keyword evidence="2" id="KW-1133">Transmembrane helix</keyword>
<dbReference type="Proteomes" id="UP000298138">
    <property type="component" value="Unassembled WGS sequence"/>
</dbReference>
<feature type="compositionally biased region" description="Acidic residues" evidence="1">
    <location>
        <begin position="187"/>
        <end position="219"/>
    </location>
</feature>
<evidence type="ECO:0000313" key="3">
    <source>
        <dbReference type="EMBL" id="TGZ84514.1"/>
    </source>
</evidence>
<dbReference type="AlphaFoldDB" id="A0A4S2N607"/>